<dbReference type="FunFam" id="1.10.10.10:FF:000001">
    <property type="entry name" value="LysR family transcriptional regulator"/>
    <property type="match status" value="1"/>
</dbReference>
<feature type="domain" description="HTH lysR-type" evidence="5">
    <location>
        <begin position="1"/>
        <end position="59"/>
    </location>
</feature>
<evidence type="ECO:0000256" key="1">
    <source>
        <dbReference type="ARBA" id="ARBA00009437"/>
    </source>
</evidence>
<dbReference type="InterPro" id="IPR036388">
    <property type="entry name" value="WH-like_DNA-bd_sf"/>
</dbReference>
<dbReference type="GO" id="GO:0043565">
    <property type="term" value="F:sequence-specific DNA binding"/>
    <property type="evidence" value="ECO:0007669"/>
    <property type="project" value="TreeGrafter"/>
</dbReference>
<dbReference type="InterPro" id="IPR036390">
    <property type="entry name" value="WH_DNA-bd_sf"/>
</dbReference>
<dbReference type="InterPro" id="IPR058163">
    <property type="entry name" value="LysR-type_TF_proteobact-type"/>
</dbReference>
<dbReference type="FunFam" id="3.40.190.290:FF:000001">
    <property type="entry name" value="Transcriptional regulator, LysR family"/>
    <property type="match status" value="1"/>
</dbReference>
<dbReference type="AlphaFoldDB" id="A0A931J8G9"/>
<dbReference type="Pfam" id="PF00126">
    <property type="entry name" value="HTH_1"/>
    <property type="match status" value="1"/>
</dbReference>
<dbReference type="PROSITE" id="PS50931">
    <property type="entry name" value="HTH_LYSR"/>
    <property type="match status" value="1"/>
</dbReference>
<comment type="similarity">
    <text evidence="1">Belongs to the LysR transcriptional regulatory family.</text>
</comment>
<dbReference type="Pfam" id="PF03466">
    <property type="entry name" value="LysR_substrate"/>
    <property type="match status" value="1"/>
</dbReference>
<reference evidence="6" key="1">
    <citation type="submission" date="2020-12" db="EMBL/GenBank/DDBJ databases">
        <title>The genome sequence of Inhella sp. 1Y17.</title>
        <authorList>
            <person name="Liu Y."/>
        </authorList>
    </citation>
    <scope>NUCLEOTIDE SEQUENCE</scope>
    <source>
        <strain evidence="6">1Y17</strain>
    </source>
</reference>
<dbReference type="PANTHER" id="PTHR30537:SF21">
    <property type="entry name" value="HTH-TYPE TRANSCRIPTIONAL REGULATOR SINR-RELATED"/>
    <property type="match status" value="1"/>
</dbReference>
<keyword evidence="3" id="KW-0238">DNA-binding</keyword>
<dbReference type="CDD" id="cd08422">
    <property type="entry name" value="PBP2_CrgA_like"/>
    <property type="match status" value="1"/>
</dbReference>
<dbReference type="SUPFAM" id="SSF46785">
    <property type="entry name" value="Winged helix' DNA-binding domain"/>
    <property type="match status" value="1"/>
</dbReference>
<dbReference type="Gene3D" id="3.40.190.290">
    <property type="match status" value="1"/>
</dbReference>
<keyword evidence="7" id="KW-1185">Reference proteome</keyword>
<organism evidence="6 7">
    <name type="scientific">Inhella proteolytica</name>
    <dbReference type="NCBI Taxonomy" id="2795029"/>
    <lineage>
        <taxon>Bacteria</taxon>
        <taxon>Pseudomonadati</taxon>
        <taxon>Pseudomonadota</taxon>
        <taxon>Betaproteobacteria</taxon>
        <taxon>Burkholderiales</taxon>
        <taxon>Sphaerotilaceae</taxon>
        <taxon>Inhella</taxon>
    </lineage>
</organism>
<dbReference type="InterPro" id="IPR005119">
    <property type="entry name" value="LysR_subst-bd"/>
</dbReference>
<evidence type="ECO:0000313" key="7">
    <source>
        <dbReference type="Proteomes" id="UP000613266"/>
    </source>
</evidence>
<evidence type="ECO:0000256" key="2">
    <source>
        <dbReference type="ARBA" id="ARBA00023015"/>
    </source>
</evidence>
<dbReference type="RefSeq" id="WP_198112087.1">
    <property type="nucleotide sequence ID" value="NZ_JAEDAK010000011.1"/>
</dbReference>
<protein>
    <submittedName>
        <fullName evidence="6">LysR family transcriptional regulator</fullName>
    </submittedName>
</protein>
<dbReference type="Proteomes" id="UP000613266">
    <property type="component" value="Unassembled WGS sequence"/>
</dbReference>
<evidence type="ECO:0000256" key="4">
    <source>
        <dbReference type="ARBA" id="ARBA00023163"/>
    </source>
</evidence>
<dbReference type="GO" id="GO:0003700">
    <property type="term" value="F:DNA-binding transcription factor activity"/>
    <property type="evidence" value="ECO:0007669"/>
    <property type="project" value="InterPro"/>
</dbReference>
<evidence type="ECO:0000256" key="3">
    <source>
        <dbReference type="ARBA" id="ARBA00023125"/>
    </source>
</evidence>
<evidence type="ECO:0000313" key="6">
    <source>
        <dbReference type="EMBL" id="MBH9578317.1"/>
    </source>
</evidence>
<evidence type="ECO:0000259" key="5">
    <source>
        <dbReference type="PROSITE" id="PS50931"/>
    </source>
</evidence>
<dbReference type="SUPFAM" id="SSF53850">
    <property type="entry name" value="Periplasmic binding protein-like II"/>
    <property type="match status" value="1"/>
</dbReference>
<dbReference type="GO" id="GO:0006351">
    <property type="term" value="P:DNA-templated transcription"/>
    <property type="evidence" value="ECO:0007669"/>
    <property type="project" value="TreeGrafter"/>
</dbReference>
<accession>A0A931J8G9</accession>
<name>A0A931J8G9_9BURK</name>
<comment type="caution">
    <text evidence="6">The sequence shown here is derived from an EMBL/GenBank/DDBJ whole genome shotgun (WGS) entry which is preliminary data.</text>
</comment>
<dbReference type="Gene3D" id="1.10.10.10">
    <property type="entry name" value="Winged helix-like DNA-binding domain superfamily/Winged helix DNA-binding domain"/>
    <property type="match status" value="1"/>
</dbReference>
<keyword evidence="2" id="KW-0805">Transcription regulation</keyword>
<dbReference type="PRINTS" id="PR00039">
    <property type="entry name" value="HTHLYSR"/>
</dbReference>
<sequence length="299" mass="32760">MKALQDLQLFVRAARAASFSEAARALNLSPAAVSAAIKRLEAEIGVPLFLRSTRQLRLTLAGEQFLQSCEQGLELITQGHEALCAGHCQIQGRLHVALPSDLGRNLALDWLLEFRRQHPGIELRLQVADRLAGLLREQLDLALRYGAPPDSGLVALPLAPQNRRVLVAAPEYLQRRGRPSHPEQLREHDCLCFAIQDQLHRVWTFERGAESVRVEVGGPLAADDGDAVRRLALAGAGIAYKSALDVAADLQAGRLERLCPDWLGEPTPLVLLMPERRSLRPALRALIEHLQACVAQAAA</sequence>
<keyword evidence="4" id="KW-0804">Transcription</keyword>
<dbReference type="InterPro" id="IPR000847">
    <property type="entry name" value="LysR_HTH_N"/>
</dbReference>
<proteinExistence type="inferred from homology"/>
<dbReference type="EMBL" id="JAEDAK010000011">
    <property type="protein sequence ID" value="MBH9578317.1"/>
    <property type="molecule type" value="Genomic_DNA"/>
</dbReference>
<dbReference type="PANTHER" id="PTHR30537">
    <property type="entry name" value="HTH-TYPE TRANSCRIPTIONAL REGULATOR"/>
    <property type="match status" value="1"/>
</dbReference>
<gene>
    <name evidence="6" type="ORF">I7X39_15610</name>
</gene>